<dbReference type="OrthoDB" id="8526439at2"/>
<organism evidence="1 2">
    <name type="scientific">Candidatus Glomeribacter gigasporarum BEG34</name>
    <dbReference type="NCBI Taxonomy" id="1070319"/>
    <lineage>
        <taxon>Bacteria</taxon>
        <taxon>Pseudomonadati</taxon>
        <taxon>Pseudomonadota</taxon>
        <taxon>Betaproteobacteria</taxon>
        <taxon>Burkholderiales</taxon>
        <taxon>Burkholderiaceae</taxon>
        <taxon>Candidatus Glomeribacter</taxon>
    </lineage>
</organism>
<protein>
    <submittedName>
        <fullName evidence="1">Uncharacterized protein</fullName>
    </submittedName>
</protein>
<gene>
    <name evidence="1" type="ORF">CAGGBEG34_350032</name>
</gene>
<evidence type="ECO:0000313" key="2">
    <source>
        <dbReference type="Proteomes" id="UP000054051"/>
    </source>
</evidence>
<evidence type="ECO:0000313" key="1">
    <source>
        <dbReference type="EMBL" id="CCD29995.1"/>
    </source>
</evidence>
<comment type="caution">
    <text evidence="1">The sequence shown here is derived from an EMBL/GenBank/DDBJ whole genome shotgun (WGS) entry which is preliminary data.</text>
</comment>
<dbReference type="Proteomes" id="UP000054051">
    <property type="component" value="Unassembled WGS sequence"/>
</dbReference>
<proteinExistence type="predicted"/>
<keyword evidence="2" id="KW-1185">Reference proteome</keyword>
<accession>G2JB43</accession>
<dbReference type="EMBL" id="CAFB01000053">
    <property type="protein sequence ID" value="CCD29995.1"/>
    <property type="molecule type" value="Genomic_DNA"/>
</dbReference>
<dbReference type="eggNOG" id="ENOG50303KN">
    <property type="taxonomic scope" value="Bacteria"/>
</dbReference>
<dbReference type="AlphaFoldDB" id="G2JB43"/>
<reference evidence="1 2" key="1">
    <citation type="submission" date="2011-08" db="EMBL/GenBank/DDBJ databases">
        <title>The genome of the obligate endobacterium of an arbuscular mycorrhizal fungus reveals an interphylum network of nutritional interactions.</title>
        <authorList>
            <person name="Ghignone S."/>
            <person name="Salvioli A."/>
            <person name="Anca I."/>
            <person name="Lumini E."/>
            <person name="Ortu G."/>
            <person name="Petiti L."/>
            <person name="Cruveiller S."/>
            <person name="Bianciotto V."/>
            <person name="Piffanelli P."/>
            <person name="Lanfranco L."/>
            <person name="Bonfante P."/>
        </authorList>
    </citation>
    <scope>NUCLEOTIDE SEQUENCE [LARGE SCALE GENOMIC DNA]</scope>
    <source>
        <strain evidence="1 2">BEG34</strain>
    </source>
</reference>
<dbReference type="RefSeq" id="WP_006683083.1">
    <property type="nucleotide sequence ID" value="NZ_CAFB01000053.1"/>
</dbReference>
<name>G2JB43_9BURK</name>
<sequence>MSRSRRKTLIFGHAICRSERKDKQLWHRRWRAGERTLLASASPEALSAHLPLSESQVSDVYWMGKDGRSYWPIARQVAMAKRIARHQGRSPQERAALKKRLLRKWMGK</sequence>